<keyword evidence="1" id="KW-0175">Coiled coil</keyword>
<protein>
    <submittedName>
        <fullName evidence="2">Uncharacterized protein</fullName>
    </submittedName>
</protein>
<proteinExistence type="predicted"/>
<feature type="coiled-coil region" evidence="1">
    <location>
        <begin position="26"/>
        <end position="90"/>
    </location>
</feature>
<organism evidence="2 3">
    <name type="scientific">Acinetobacter terrestris</name>
    <dbReference type="NCBI Taxonomy" id="2529843"/>
    <lineage>
        <taxon>Bacteria</taxon>
        <taxon>Pseudomonadati</taxon>
        <taxon>Pseudomonadota</taxon>
        <taxon>Gammaproteobacteria</taxon>
        <taxon>Moraxellales</taxon>
        <taxon>Moraxellaceae</taxon>
        <taxon>Acinetobacter</taxon>
        <taxon>Acinetobacter Taxon 24</taxon>
    </lineage>
</organism>
<evidence type="ECO:0000256" key="1">
    <source>
        <dbReference type="SAM" id="Coils"/>
    </source>
</evidence>
<keyword evidence="3" id="KW-1185">Reference proteome</keyword>
<reference evidence="2 3" key="1">
    <citation type="submission" date="2020-04" db="EMBL/GenBank/DDBJ databases">
        <title>Acinetobacter Taxon 24.</title>
        <authorList>
            <person name="Nemec A."/>
            <person name="Radolfova-Krizova L."/>
            <person name="Higgins P.G."/>
            <person name="Spanelova P."/>
        </authorList>
    </citation>
    <scope>NUCLEOTIDE SEQUENCE [LARGE SCALE GENOMIC DNA]</scope>
    <source>
        <strain evidence="2 3">ANC 5084</strain>
    </source>
</reference>
<evidence type="ECO:0000313" key="2">
    <source>
        <dbReference type="EMBL" id="NNH25678.1"/>
    </source>
</evidence>
<dbReference type="RefSeq" id="WP_171535844.1">
    <property type="nucleotide sequence ID" value="NZ_JABERJ010000007.1"/>
</dbReference>
<accession>A0ABX1UR36</accession>
<dbReference type="Proteomes" id="UP000555322">
    <property type="component" value="Unassembled WGS sequence"/>
</dbReference>
<evidence type="ECO:0000313" key="3">
    <source>
        <dbReference type="Proteomes" id="UP000555322"/>
    </source>
</evidence>
<gene>
    <name evidence="2" type="ORF">HLH15_04110</name>
</gene>
<sequence length="208" mass="24042">MKLKYISIGALVLIAALFYFINEKNKAAAERIKQAEIARIERLEQNKIDEEKAKNSLELQRAQIEKSRALKAEQEKNEQFQRVQDSEKQEVAKRELEIAEFKKYQMISDKWMAQDSIASSTARIALSTPVTELRKIRDELKDTVITGCLSKAKEKLLLAMDDNIYTFVYFMQNDIKTSKKTNELKISYLNNLSNSLEIYTPCKNKYGG</sequence>
<name>A0ABX1UR36_9GAMM</name>
<comment type="caution">
    <text evidence="2">The sequence shown here is derived from an EMBL/GenBank/DDBJ whole genome shotgun (WGS) entry which is preliminary data.</text>
</comment>
<dbReference type="EMBL" id="JABERJ010000007">
    <property type="protein sequence ID" value="NNH25678.1"/>
    <property type="molecule type" value="Genomic_DNA"/>
</dbReference>